<accession>A0A4P9XNS6</accession>
<dbReference type="PROSITE" id="PS00108">
    <property type="entry name" value="PROTEIN_KINASE_ST"/>
    <property type="match status" value="1"/>
</dbReference>
<feature type="domain" description="Protein kinase" evidence="6">
    <location>
        <begin position="1"/>
        <end position="182"/>
    </location>
</feature>
<keyword evidence="1" id="KW-0723">Serine/threonine-protein kinase</keyword>
<reference evidence="8" key="1">
    <citation type="journal article" date="2018" name="Nat. Microbiol.">
        <title>Leveraging single-cell genomics to expand the fungal tree of life.</title>
        <authorList>
            <person name="Ahrendt S.R."/>
            <person name="Quandt C.A."/>
            <person name="Ciobanu D."/>
            <person name="Clum A."/>
            <person name="Salamov A."/>
            <person name="Andreopoulos B."/>
            <person name="Cheng J.F."/>
            <person name="Woyke T."/>
            <person name="Pelin A."/>
            <person name="Henrissat B."/>
            <person name="Reynolds N.K."/>
            <person name="Benny G.L."/>
            <person name="Smith M.E."/>
            <person name="James T.Y."/>
            <person name="Grigoriev I.V."/>
        </authorList>
    </citation>
    <scope>NUCLEOTIDE SEQUENCE [LARGE SCALE GENOMIC DNA]</scope>
    <source>
        <strain evidence="8">RSA 1356</strain>
    </source>
</reference>
<dbReference type="GO" id="GO:0005524">
    <property type="term" value="F:ATP binding"/>
    <property type="evidence" value="ECO:0007669"/>
    <property type="project" value="UniProtKB-KW"/>
</dbReference>
<evidence type="ECO:0000256" key="5">
    <source>
        <dbReference type="ARBA" id="ARBA00022840"/>
    </source>
</evidence>
<dbReference type="AlphaFoldDB" id="A0A4P9XNS6"/>
<sequence>MDVADGTLFDLISTGNKADGPSLSEGQLRRLLLPVAKGLAHAHRLGYAHRDLKLDNLLLVRQPSGEIELRLADLEFTAFCSYDTGFDIMGSAGYMAPEVEGFVPSRLVDYRKADAWSFGVLIYACLTGNFPFNPDYPAYHQRLVFPAHASLSAETRDLLRRLLDKDPNTRMTIVQALRHPFFRHA</sequence>
<protein>
    <submittedName>
        <fullName evidence="7">Kinase-like domain-containing protein</fullName>
    </submittedName>
</protein>
<dbReference type="InterPro" id="IPR000719">
    <property type="entry name" value="Prot_kinase_dom"/>
</dbReference>
<keyword evidence="8" id="KW-1185">Reference proteome</keyword>
<gene>
    <name evidence="7" type="ORF">THASP1DRAFT_16796</name>
</gene>
<evidence type="ECO:0000256" key="3">
    <source>
        <dbReference type="ARBA" id="ARBA00022741"/>
    </source>
</evidence>
<evidence type="ECO:0000256" key="4">
    <source>
        <dbReference type="ARBA" id="ARBA00022777"/>
    </source>
</evidence>
<keyword evidence="2" id="KW-0808">Transferase</keyword>
<dbReference type="GO" id="GO:0004674">
    <property type="term" value="F:protein serine/threonine kinase activity"/>
    <property type="evidence" value="ECO:0007669"/>
    <property type="project" value="UniProtKB-KW"/>
</dbReference>
<dbReference type="InterPro" id="IPR011009">
    <property type="entry name" value="Kinase-like_dom_sf"/>
</dbReference>
<evidence type="ECO:0000313" key="8">
    <source>
        <dbReference type="Proteomes" id="UP000271241"/>
    </source>
</evidence>
<dbReference type="InterPro" id="IPR050205">
    <property type="entry name" value="CDPK_Ser/Thr_kinases"/>
</dbReference>
<name>A0A4P9XNS6_9FUNG</name>
<proteinExistence type="predicted"/>
<dbReference type="SUPFAM" id="SSF56112">
    <property type="entry name" value="Protein kinase-like (PK-like)"/>
    <property type="match status" value="1"/>
</dbReference>
<dbReference type="STRING" id="78915.A0A4P9XNS6"/>
<organism evidence="7 8">
    <name type="scientific">Thamnocephalis sphaerospora</name>
    <dbReference type="NCBI Taxonomy" id="78915"/>
    <lineage>
        <taxon>Eukaryota</taxon>
        <taxon>Fungi</taxon>
        <taxon>Fungi incertae sedis</taxon>
        <taxon>Zoopagomycota</taxon>
        <taxon>Zoopagomycotina</taxon>
        <taxon>Zoopagomycetes</taxon>
        <taxon>Zoopagales</taxon>
        <taxon>Sigmoideomycetaceae</taxon>
        <taxon>Thamnocephalis</taxon>
    </lineage>
</organism>
<dbReference type="PROSITE" id="PS50011">
    <property type="entry name" value="PROTEIN_KINASE_DOM"/>
    <property type="match status" value="1"/>
</dbReference>
<dbReference type="OrthoDB" id="10252171at2759"/>
<dbReference type="Proteomes" id="UP000271241">
    <property type="component" value="Unassembled WGS sequence"/>
</dbReference>
<keyword evidence="5" id="KW-0067">ATP-binding</keyword>
<dbReference type="InterPro" id="IPR008271">
    <property type="entry name" value="Ser/Thr_kinase_AS"/>
</dbReference>
<dbReference type="EMBL" id="KZ992694">
    <property type="protein sequence ID" value="RKP07616.1"/>
    <property type="molecule type" value="Genomic_DNA"/>
</dbReference>
<evidence type="ECO:0000256" key="1">
    <source>
        <dbReference type="ARBA" id="ARBA00022527"/>
    </source>
</evidence>
<dbReference type="Gene3D" id="1.10.510.10">
    <property type="entry name" value="Transferase(Phosphotransferase) domain 1"/>
    <property type="match status" value="1"/>
</dbReference>
<evidence type="ECO:0000259" key="6">
    <source>
        <dbReference type="PROSITE" id="PS50011"/>
    </source>
</evidence>
<dbReference type="PANTHER" id="PTHR24349">
    <property type="entry name" value="SERINE/THREONINE-PROTEIN KINASE"/>
    <property type="match status" value="1"/>
</dbReference>
<evidence type="ECO:0000256" key="2">
    <source>
        <dbReference type="ARBA" id="ARBA00022679"/>
    </source>
</evidence>
<keyword evidence="3" id="KW-0547">Nucleotide-binding</keyword>
<dbReference type="Pfam" id="PF00069">
    <property type="entry name" value="Pkinase"/>
    <property type="match status" value="1"/>
</dbReference>
<evidence type="ECO:0000313" key="7">
    <source>
        <dbReference type="EMBL" id="RKP07616.1"/>
    </source>
</evidence>
<dbReference type="SMART" id="SM00220">
    <property type="entry name" value="S_TKc"/>
    <property type="match status" value="1"/>
</dbReference>
<keyword evidence="4 7" id="KW-0418">Kinase</keyword>